<comment type="caution">
    <text evidence="1">The sequence shown here is derived from an EMBL/GenBank/DDBJ whole genome shotgun (WGS) entry which is preliminary data.</text>
</comment>
<organism evidence="1 2">
    <name type="scientific">Tectimicrobiota bacterium</name>
    <dbReference type="NCBI Taxonomy" id="2528274"/>
    <lineage>
        <taxon>Bacteria</taxon>
        <taxon>Pseudomonadati</taxon>
        <taxon>Nitrospinota/Tectimicrobiota group</taxon>
        <taxon>Candidatus Tectimicrobiota</taxon>
    </lineage>
</organism>
<proteinExistence type="predicted"/>
<accession>A0A932I051</accession>
<protein>
    <submittedName>
        <fullName evidence="1">DUF494 family protein</fullName>
    </submittedName>
</protein>
<evidence type="ECO:0000313" key="2">
    <source>
        <dbReference type="Proteomes" id="UP000782312"/>
    </source>
</evidence>
<name>A0A932I051_UNCTE</name>
<sequence>MREKLFTMMRLLVDKALEGNHILQDEREISNFLASRGFQQEDIYDALSWVQQLPQDRREPGDLLAESRRGRAVRVLHPEEHLAFSPAAQGIIHRLYNAGIIDDWLREELIQRCIDLSEEEIGLREVRTVALLVLLRERRDALRPGVLQMLQDDDIRLTN</sequence>
<dbReference type="InterPro" id="IPR007456">
    <property type="entry name" value="Smg"/>
</dbReference>
<dbReference type="AlphaFoldDB" id="A0A932I051"/>
<dbReference type="Proteomes" id="UP000782312">
    <property type="component" value="Unassembled WGS sequence"/>
</dbReference>
<evidence type="ECO:0000313" key="1">
    <source>
        <dbReference type="EMBL" id="MBI3128881.1"/>
    </source>
</evidence>
<dbReference type="Pfam" id="PF04361">
    <property type="entry name" value="DUF494"/>
    <property type="match status" value="1"/>
</dbReference>
<reference evidence="1" key="1">
    <citation type="submission" date="2020-07" db="EMBL/GenBank/DDBJ databases">
        <title>Huge and variable diversity of episymbiotic CPR bacteria and DPANN archaea in groundwater ecosystems.</title>
        <authorList>
            <person name="He C.Y."/>
            <person name="Keren R."/>
            <person name="Whittaker M."/>
            <person name="Farag I.F."/>
            <person name="Doudna J."/>
            <person name="Cate J.H.D."/>
            <person name="Banfield J.F."/>
        </authorList>
    </citation>
    <scope>NUCLEOTIDE SEQUENCE</scope>
    <source>
        <strain evidence="1">NC_groundwater_763_Ag_S-0.2um_68_21</strain>
    </source>
</reference>
<gene>
    <name evidence="1" type="ORF">HYZ11_14845</name>
</gene>
<dbReference type="EMBL" id="JACPUR010000035">
    <property type="protein sequence ID" value="MBI3128881.1"/>
    <property type="molecule type" value="Genomic_DNA"/>
</dbReference>